<dbReference type="EMBL" id="BOMV01000113">
    <property type="protein sequence ID" value="GIF01849.1"/>
    <property type="molecule type" value="Genomic_DNA"/>
</dbReference>
<proteinExistence type="inferred from homology"/>
<evidence type="ECO:0000256" key="4">
    <source>
        <dbReference type="ARBA" id="ARBA00022832"/>
    </source>
</evidence>
<dbReference type="GO" id="GO:0006631">
    <property type="term" value="P:fatty acid metabolic process"/>
    <property type="evidence" value="ECO:0007669"/>
    <property type="project" value="UniProtKB-KW"/>
</dbReference>
<dbReference type="AlphaFoldDB" id="A0A919K875"/>
<comment type="subcellular location">
    <subcellularLocation>
        <location evidence="1">Membrane</location>
        <topology evidence="1">Multi-pass membrane protein</topology>
    </subcellularLocation>
</comment>
<feature type="transmembrane region" description="Helical" evidence="9">
    <location>
        <begin position="30"/>
        <end position="52"/>
    </location>
</feature>
<feature type="transmembrane region" description="Helical" evidence="9">
    <location>
        <begin position="58"/>
        <end position="79"/>
    </location>
</feature>
<comment type="caution">
    <text evidence="10">The sequence shown here is derived from an EMBL/GenBank/DDBJ whole genome shotgun (WGS) entry which is preliminary data.</text>
</comment>
<dbReference type="GO" id="GO:0016020">
    <property type="term" value="C:membrane"/>
    <property type="evidence" value="ECO:0007669"/>
    <property type="project" value="UniProtKB-SubCell"/>
</dbReference>
<name>A0A919K875_9ACTN</name>
<comment type="similarity">
    <text evidence="2">Belongs to the fatty acid desaturase type 2 family.</text>
</comment>
<dbReference type="CDD" id="cd03505">
    <property type="entry name" value="Delta9-FADS-like"/>
    <property type="match status" value="1"/>
</dbReference>
<sequence>MSGDVSADGACSTRPAPNPLIEAAQSTGSLVVLWIFLLVPFAALIAAIPLAWGWGLSALDAVMAVIGYALAMAGATVGFHRHLTHGSFKARRGLHVALAVAGSLAVEGTPTKWVADHRRHHASTYREGDPHSPWRYGTGVAANFWPLAILSFGESWHNSHHADPTRACHGVLRGQIDPAARLIWLFERLGWASDVRWPDPQRLAARRAGHRTLHHR</sequence>
<keyword evidence="3 9" id="KW-0812">Transmembrane</keyword>
<dbReference type="PANTHER" id="PTHR11351">
    <property type="entry name" value="ACYL-COA DESATURASE"/>
    <property type="match status" value="1"/>
</dbReference>
<evidence type="ECO:0008006" key="12">
    <source>
        <dbReference type="Google" id="ProtNLM"/>
    </source>
</evidence>
<evidence type="ECO:0000256" key="6">
    <source>
        <dbReference type="ARBA" id="ARBA00023002"/>
    </source>
</evidence>
<accession>A0A919K875</accession>
<evidence type="ECO:0000256" key="7">
    <source>
        <dbReference type="ARBA" id="ARBA00023098"/>
    </source>
</evidence>
<keyword evidence="5 9" id="KW-1133">Transmembrane helix</keyword>
<gene>
    <name evidence="10" type="ORF">Ari01nite_93130</name>
</gene>
<evidence type="ECO:0000256" key="5">
    <source>
        <dbReference type="ARBA" id="ARBA00022989"/>
    </source>
</evidence>
<dbReference type="PANTHER" id="PTHR11351:SF3">
    <property type="entry name" value="BLL4393 PROTEIN"/>
    <property type="match status" value="1"/>
</dbReference>
<keyword evidence="4" id="KW-0276">Fatty acid metabolism</keyword>
<evidence type="ECO:0000256" key="2">
    <source>
        <dbReference type="ARBA" id="ARBA00008749"/>
    </source>
</evidence>
<organism evidence="10 11">
    <name type="scientific">Paractinoplanes rishiriensis</name>
    <dbReference type="NCBI Taxonomy" id="1050105"/>
    <lineage>
        <taxon>Bacteria</taxon>
        <taxon>Bacillati</taxon>
        <taxon>Actinomycetota</taxon>
        <taxon>Actinomycetes</taxon>
        <taxon>Micromonosporales</taxon>
        <taxon>Micromonosporaceae</taxon>
        <taxon>Paractinoplanes</taxon>
    </lineage>
</organism>
<evidence type="ECO:0000256" key="3">
    <source>
        <dbReference type="ARBA" id="ARBA00022692"/>
    </source>
</evidence>
<evidence type="ECO:0000256" key="8">
    <source>
        <dbReference type="ARBA" id="ARBA00023136"/>
    </source>
</evidence>
<evidence type="ECO:0000313" key="10">
    <source>
        <dbReference type="EMBL" id="GIF01849.1"/>
    </source>
</evidence>
<keyword evidence="11" id="KW-1185">Reference proteome</keyword>
<reference evidence="10" key="1">
    <citation type="submission" date="2021-01" db="EMBL/GenBank/DDBJ databases">
        <title>Whole genome shotgun sequence of Actinoplanes rishiriensis NBRC 108556.</title>
        <authorList>
            <person name="Komaki H."/>
            <person name="Tamura T."/>
        </authorList>
    </citation>
    <scope>NUCLEOTIDE SEQUENCE</scope>
    <source>
        <strain evidence="10">NBRC 108556</strain>
    </source>
</reference>
<evidence type="ECO:0000256" key="9">
    <source>
        <dbReference type="SAM" id="Phobius"/>
    </source>
</evidence>
<keyword evidence="8 9" id="KW-0472">Membrane</keyword>
<evidence type="ECO:0000256" key="1">
    <source>
        <dbReference type="ARBA" id="ARBA00004141"/>
    </source>
</evidence>
<dbReference type="Proteomes" id="UP000636960">
    <property type="component" value="Unassembled WGS sequence"/>
</dbReference>
<protein>
    <recommendedName>
        <fullName evidence="12">Acyl-CoA desaturase</fullName>
    </recommendedName>
</protein>
<keyword evidence="7" id="KW-0443">Lipid metabolism</keyword>
<keyword evidence="6" id="KW-0560">Oxidoreductase</keyword>
<evidence type="ECO:0000313" key="11">
    <source>
        <dbReference type="Proteomes" id="UP000636960"/>
    </source>
</evidence>
<dbReference type="GO" id="GO:0016717">
    <property type="term" value="F:oxidoreductase activity, acting on paired donors, with oxidation of a pair of donors resulting in the reduction of molecular oxygen to two molecules of water"/>
    <property type="evidence" value="ECO:0007669"/>
    <property type="project" value="InterPro"/>
</dbReference>
<dbReference type="InterPro" id="IPR015876">
    <property type="entry name" value="Acyl-CoA_DS"/>
</dbReference>
<dbReference type="RefSeq" id="WP_203790784.1">
    <property type="nucleotide sequence ID" value="NZ_BOMV01000113.1"/>
</dbReference>